<dbReference type="GO" id="GO:0016020">
    <property type="term" value="C:membrane"/>
    <property type="evidence" value="ECO:0007669"/>
    <property type="project" value="UniProtKB-SubCell"/>
</dbReference>
<dbReference type="InterPro" id="IPR053071">
    <property type="entry name" value="GPCR1-related_rcpt"/>
</dbReference>
<evidence type="ECO:0000313" key="7">
    <source>
        <dbReference type="EMBL" id="KAF7639087.1"/>
    </source>
</evidence>
<reference evidence="7" key="1">
    <citation type="journal article" date="2020" name="Ecol. Evol.">
        <title>Genome structure and content of the rice root-knot nematode (Meloidogyne graminicola).</title>
        <authorList>
            <person name="Phan N.T."/>
            <person name="Danchin E.G.J."/>
            <person name="Klopp C."/>
            <person name="Perfus-Barbeoch L."/>
            <person name="Kozlowski D.K."/>
            <person name="Koutsovoulos G.D."/>
            <person name="Lopez-Roques C."/>
            <person name="Bouchez O."/>
            <person name="Zahm M."/>
            <person name="Besnard G."/>
            <person name="Bellafiore S."/>
        </authorList>
    </citation>
    <scope>NUCLEOTIDE SEQUENCE</scope>
    <source>
        <strain evidence="7">VN-18</strain>
    </source>
</reference>
<keyword evidence="2 5" id="KW-0812">Transmembrane</keyword>
<sequence length="538" mass="61789">MKDLPNECLMSNKSAIECLNIGGFFYDVCTGHCERELSFLRLGQYLQLEHIVYGYLFPLLVLLVVVANLLVALVLSQKHMVSPTNLVLKYMAIADLCVGLFPLPWNFYYHTLRHFENEQKELQLWWCYAYKYSMDAIPPVCHNIAMWLTVLLAGQRYLFIRYPMNSRMICSLRNVRIATFFIMVVSLICGLPKCVDYHFAIYEGWVFVESGHLIYLRTCLSGFTVFVRFFGSNAFFNAYFWTRVVGFILLPSFLLICLNALLIKSIRKAQQRKKRLLMLSISGDKRKRDFTANRQITESNTSIMLVIIVSIFLIVNLPQALFMAMLCVYNTLGLRNGLLEGLFPVTFLLVNNMLVMATYPINFGIYCFMSSSFRDTFRMVFCREDRNTQWAVVMKSQRLTDNRRLTSISGLASETTRITSIVRRSTDPINGQGKKYIKERNVGRASLPTATSYSVISESKNNDSPPYDGSKNGEETENLKIFIIGCSSLNKNNGKVKKNKYEKNECDTSIEETELRHYEDKGGISHASMIIDDTVFKI</sequence>
<feature type="transmembrane region" description="Helical" evidence="5">
    <location>
        <begin position="247"/>
        <end position="266"/>
    </location>
</feature>
<keyword evidence="3 5" id="KW-1133">Transmembrane helix</keyword>
<feature type="transmembrane region" description="Helical" evidence="5">
    <location>
        <begin position="136"/>
        <end position="154"/>
    </location>
</feature>
<evidence type="ECO:0000313" key="8">
    <source>
        <dbReference type="Proteomes" id="UP000605970"/>
    </source>
</evidence>
<organism evidence="7 8">
    <name type="scientific">Meloidogyne graminicola</name>
    <dbReference type="NCBI Taxonomy" id="189291"/>
    <lineage>
        <taxon>Eukaryota</taxon>
        <taxon>Metazoa</taxon>
        <taxon>Ecdysozoa</taxon>
        <taxon>Nematoda</taxon>
        <taxon>Chromadorea</taxon>
        <taxon>Rhabditida</taxon>
        <taxon>Tylenchina</taxon>
        <taxon>Tylenchomorpha</taxon>
        <taxon>Tylenchoidea</taxon>
        <taxon>Meloidogynidae</taxon>
        <taxon>Meloidogyninae</taxon>
        <taxon>Meloidogyne</taxon>
    </lineage>
</organism>
<gene>
    <name evidence="7" type="ORF">Mgra_00001319</name>
</gene>
<dbReference type="Gene3D" id="1.20.1070.10">
    <property type="entry name" value="Rhodopsin 7-helix transmembrane proteins"/>
    <property type="match status" value="1"/>
</dbReference>
<evidence type="ECO:0000256" key="5">
    <source>
        <dbReference type="SAM" id="Phobius"/>
    </source>
</evidence>
<feature type="transmembrane region" description="Helical" evidence="5">
    <location>
        <begin position="175"/>
        <end position="193"/>
    </location>
</feature>
<feature type="transmembrane region" description="Helical" evidence="5">
    <location>
        <begin position="52"/>
        <end position="75"/>
    </location>
</feature>
<dbReference type="CDD" id="cd14978">
    <property type="entry name" value="7tmA_FMRFamide_R-like"/>
    <property type="match status" value="1"/>
</dbReference>
<dbReference type="PRINTS" id="PR00237">
    <property type="entry name" value="GPCRRHODOPSN"/>
</dbReference>
<dbReference type="PANTHER" id="PTHR47023:SF5">
    <property type="entry name" value="SEX PEPTIDE RECEPTOR-RELATED PROTEIN 2"/>
    <property type="match status" value="1"/>
</dbReference>
<evidence type="ECO:0000256" key="1">
    <source>
        <dbReference type="ARBA" id="ARBA00004370"/>
    </source>
</evidence>
<dbReference type="Proteomes" id="UP000605970">
    <property type="component" value="Unassembled WGS sequence"/>
</dbReference>
<dbReference type="GO" id="GO:0008528">
    <property type="term" value="F:G protein-coupled peptide receptor activity"/>
    <property type="evidence" value="ECO:0007669"/>
    <property type="project" value="InterPro"/>
</dbReference>
<protein>
    <submittedName>
        <fullName evidence="7">G_PROTEIN_RECEP_F1_2 domain-containing protein</fullName>
    </submittedName>
</protein>
<feature type="domain" description="G-protein coupled receptors family 1 profile" evidence="6">
    <location>
        <begin position="67"/>
        <end position="366"/>
    </location>
</feature>
<proteinExistence type="predicted"/>
<dbReference type="PROSITE" id="PS50262">
    <property type="entry name" value="G_PROTEIN_RECEP_F1_2"/>
    <property type="match status" value="1"/>
</dbReference>
<feature type="transmembrane region" description="Helical" evidence="5">
    <location>
        <begin position="303"/>
        <end position="326"/>
    </location>
</feature>
<dbReference type="InterPro" id="IPR017452">
    <property type="entry name" value="GPCR_Rhodpsn_7TM"/>
</dbReference>
<comment type="subcellular location">
    <subcellularLocation>
        <location evidence="1">Membrane</location>
    </subcellularLocation>
</comment>
<keyword evidence="4 5" id="KW-0472">Membrane</keyword>
<dbReference type="EMBL" id="JABEBT010000007">
    <property type="protein sequence ID" value="KAF7639087.1"/>
    <property type="molecule type" value="Genomic_DNA"/>
</dbReference>
<evidence type="ECO:0000256" key="2">
    <source>
        <dbReference type="ARBA" id="ARBA00022692"/>
    </source>
</evidence>
<accession>A0A8S9ZZN1</accession>
<dbReference type="AlphaFoldDB" id="A0A8S9ZZN1"/>
<dbReference type="PANTHER" id="PTHR47023">
    <property type="entry name" value="SEX PEPTIDE RECEPTOR"/>
    <property type="match status" value="1"/>
</dbReference>
<dbReference type="InterPro" id="IPR019427">
    <property type="entry name" value="7TM_GPCR_serpentine_rcpt_Srw"/>
</dbReference>
<evidence type="ECO:0000256" key="3">
    <source>
        <dbReference type="ARBA" id="ARBA00022989"/>
    </source>
</evidence>
<dbReference type="SUPFAM" id="SSF81321">
    <property type="entry name" value="Family A G protein-coupled receptor-like"/>
    <property type="match status" value="1"/>
</dbReference>
<comment type="caution">
    <text evidence="7">The sequence shown here is derived from an EMBL/GenBank/DDBJ whole genome shotgun (WGS) entry which is preliminary data.</text>
</comment>
<name>A0A8S9ZZN1_9BILA</name>
<dbReference type="OrthoDB" id="5962323at2759"/>
<evidence type="ECO:0000259" key="6">
    <source>
        <dbReference type="PROSITE" id="PS50262"/>
    </source>
</evidence>
<keyword evidence="8" id="KW-1185">Reference proteome</keyword>
<feature type="transmembrane region" description="Helical" evidence="5">
    <location>
        <begin position="87"/>
        <end position="105"/>
    </location>
</feature>
<dbReference type="Pfam" id="PF10324">
    <property type="entry name" value="7TM_GPCR_Srw"/>
    <property type="match status" value="1"/>
</dbReference>
<feature type="transmembrane region" description="Helical" evidence="5">
    <location>
        <begin position="346"/>
        <end position="369"/>
    </location>
</feature>
<evidence type="ECO:0000256" key="4">
    <source>
        <dbReference type="ARBA" id="ARBA00023136"/>
    </source>
</evidence>
<dbReference type="InterPro" id="IPR000276">
    <property type="entry name" value="GPCR_Rhodpsn"/>
</dbReference>